<sequence length="75" mass="8098">MQHDHRCSSVHAVTAHGYHVWITATGELFVASKSAGPGTARSQRGNSQRNRLVYFPCALLCMGFQGTAPGLLVQD</sequence>
<organism evidence="2 3">
    <name type="scientific">Beauveria asiatica</name>
    <dbReference type="NCBI Taxonomy" id="1069075"/>
    <lineage>
        <taxon>Eukaryota</taxon>
        <taxon>Fungi</taxon>
        <taxon>Dikarya</taxon>
        <taxon>Ascomycota</taxon>
        <taxon>Pezizomycotina</taxon>
        <taxon>Sordariomycetes</taxon>
        <taxon>Hypocreomycetidae</taxon>
        <taxon>Hypocreales</taxon>
        <taxon>Cordycipitaceae</taxon>
        <taxon>Beauveria</taxon>
    </lineage>
</organism>
<dbReference type="Proteomes" id="UP001397290">
    <property type="component" value="Unassembled WGS sequence"/>
</dbReference>
<evidence type="ECO:0000313" key="3">
    <source>
        <dbReference type="Proteomes" id="UP001397290"/>
    </source>
</evidence>
<evidence type="ECO:0000313" key="2">
    <source>
        <dbReference type="EMBL" id="KAK8150945.1"/>
    </source>
</evidence>
<comment type="caution">
    <text evidence="2">The sequence shown here is derived from an EMBL/GenBank/DDBJ whole genome shotgun (WGS) entry which is preliminary data.</text>
</comment>
<gene>
    <name evidence="2" type="ORF">G3M48_002835</name>
</gene>
<accession>A0AAW0S9Q6</accession>
<name>A0AAW0S9Q6_9HYPO</name>
<feature type="transmembrane region" description="Helical" evidence="1">
    <location>
        <begin position="52"/>
        <end position="72"/>
    </location>
</feature>
<proteinExistence type="predicted"/>
<keyword evidence="1" id="KW-1133">Transmembrane helix</keyword>
<keyword evidence="1" id="KW-0472">Membrane</keyword>
<dbReference type="AlphaFoldDB" id="A0AAW0S9Q6"/>
<dbReference type="EMBL" id="JAAHCF010000002">
    <property type="protein sequence ID" value="KAK8150945.1"/>
    <property type="molecule type" value="Genomic_DNA"/>
</dbReference>
<keyword evidence="1" id="KW-0812">Transmembrane</keyword>
<reference evidence="2 3" key="1">
    <citation type="submission" date="2020-02" db="EMBL/GenBank/DDBJ databases">
        <title>Comparative genomics of the hypocrealean fungal genus Beauvera.</title>
        <authorList>
            <person name="Showalter D.N."/>
            <person name="Bushley K.E."/>
            <person name="Rehner S.A."/>
        </authorList>
    </citation>
    <scope>NUCLEOTIDE SEQUENCE [LARGE SCALE GENOMIC DNA]</scope>
    <source>
        <strain evidence="2 3">ARSEF4384</strain>
    </source>
</reference>
<protein>
    <submittedName>
        <fullName evidence="2">Uncharacterized protein</fullName>
    </submittedName>
</protein>
<evidence type="ECO:0000256" key="1">
    <source>
        <dbReference type="SAM" id="Phobius"/>
    </source>
</evidence>
<keyword evidence="3" id="KW-1185">Reference proteome</keyword>